<dbReference type="Proteomes" id="UP000000768">
    <property type="component" value="Chromosome 9"/>
</dbReference>
<name>A0A1Z5R3F8_SORBI</name>
<proteinExistence type="predicted"/>
<reference evidence="1" key="2">
    <citation type="submission" date="2017-02" db="EMBL/GenBank/DDBJ databases">
        <title>WGS assembly of Sorghum bicolor.</title>
        <authorList>
            <person name="Paterson A."/>
            <person name="Mullet J."/>
            <person name="Bowers J."/>
            <person name="Bruggmann R."/>
            <person name="Dubchak I."/>
            <person name="Grimwood J."/>
            <person name="Gundlach H."/>
            <person name="Haberer G."/>
            <person name="Hellsten U."/>
            <person name="Mitros T."/>
            <person name="Poliakov A."/>
            <person name="Schmutz J."/>
            <person name="Spannagl M."/>
            <person name="Tang H."/>
            <person name="Wang X."/>
            <person name="Wicker T."/>
            <person name="Bharti A."/>
            <person name="Chapman J."/>
            <person name="Feltus F."/>
            <person name="Gowik U."/>
            <person name="Grigoriev I."/>
            <person name="Lyons E."/>
            <person name="Maher C."/>
            <person name="Martis M."/>
            <person name="Narechania A."/>
            <person name="Otillar R."/>
            <person name="Penning B."/>
            <person name="Salamov A."/>
            <person name="Wang Y."/>
            <person name="Zhang L."/>
            <person name="Carpita N."/>
            <person name="Freeling M."/>
            <person name="Gingle A."/>
            <person name="Hash C."/>
            <person name="Keller B."/>
            <person name="Klein P."/>
            <person name="Kresovich S."/>
            <person name="Mccann M."/>
            <person name="Ming R."/>
            <person name="Peterson D."/>
            <person name="Rahman M."/>
            <person name="Ware D."/>
            <person name="Westhoff P."/>
            <person name="Mayer K."/>
            <person name="Messing J."/>
            <person name="Sims D."/>
            <person name="Jenkins J."/>
            <person name="Shu S."/>
            <person name="Rokhsar D."/>
        </authorList>
    </citation>
    <scope>NUCLEOTIDE SEQUENCE</scope>
</reference>
<reference evidence="2" key="3">
    <citation type="journal article" date="2018" name="Plant J.">
        <title>The Sorghum bicolor reference genome: improved assembly, gene annotations, a transcriptome atlas, and signatures of genome organization.</title>
        <authorList>
            <person name="McCormick R.F."/>
            <person name="Truong S.K."/>
            <person name="Sreedasyam A."/>
            <person name="Jenkins J."/>
            <person name="Shu S."/>
            <person name="Sims D."/>
            <person name="Kennedy M."/>
            <person name="Amirebrahimi M."/>
            <person name="Weers B.D."/>
            <person name="McKinley B."/>
            <person name="Mattison A."/>
            <person name="Morishige D.T."/>
            <person name="Grimwood J."/>
            <person name="Schmutz J."/>
            <person name="Mullet J.E."/>
        </authorList>
    </citation>
    <scope>NUCLEOTIDE SEQUENCE [LARGE SCALE GENOMIC DNA]</scope>
    <source>
        <strain evidence="2">cv. BTx623</strain>
    </source>
</reference>
<protein>
    <submittedName>
        <fullName evidence="1">Uncharacterized protein</fullName>
    </submittedName>
</protein>
<dbReference type="Gramene" id="OQU78302">
    <property type="protein sequence ID" value="OQU78302"/>
    <property type="gene ID" value="SORBI_3009G197350"/>
</dbReference>
<evidence type="ECO:0000313" key="2">
    <source>
        <dbReference type="Proteomes" id="UP000000768"/>
    </source>
</evidence>
<evidence type="ECO:0000313" key="1">
    <source>
        <dbReference type="EMBL" id="OQU78302.1"/>
    </source>
</evidence>
<dbReference type="Gramene" id="OQU78301">
    <property type="protein sequence ID" value="OQU78301"/>
    <property type="gene ID" value="SORBI_3009G197350"/>
</dbReference>
<dbReference type="EMBL" id="CM000768">
    <property type="protein sequence ID" value="OQU78301.1"/>
    <property type="molecule type" value="Genomic_DNA"/>
</dbReference>
<sequence>MHVVVVIFTELQPSRAVVHLTFNQVTVSLDTVMGLQLEQLCTSRSVKPGAACPSEPSTSAMPIYLNKQDNYMGDSSRNHRREPYHFSLLVYPFFSNKLSIPCFVLKHLQHFWLDLSP</sequence>
<gene>
    <name evidence="1" type="ORF">SORBI_3009G197350</name>
</gene>
<reference evidence="1 2" key="1">
    <citation type="journal article" date="2009" name="Nature">
        <title>The Sorghum bicolor genome and the diversification of grasses.</title>
        <authorList>
            <person name="Paterson A.H."/>
            <person name="Bowers J.E."/>
            <person name="Bruggmann R."/>
            <person name="Dubchak I."/>
            <person name="Grimwood J."/>
            <person name="Gundlach H."/>
            <person name="Haberer G."/>
            <person name="Hellsten U."/>
            <person name="Mitros T."/>
            <person name="Poliakov A."/>
            <person name="Schmutz J."/>
            <person name="Spannagl M."/>
            <person name="Tang H."/>
            <person name="Wang X."/>
            <person name="Wicker T."/>
            <person name="Bharti A.K."/>
            <person name="Chapman J."/>
            <person name="Feltus F.A."/>
            <person name="Gowik U."/>
            <person name="Grigoriev I.V."/>
            <person name="Lyons E."/>
            <person name="Maher C.A."/>
            <person name="Martis M."/>
            <person name="Narechania A."/>
            <person name="Otillar R.P."/>
            <person name="Penning B.W."/>
            <person name="Salamov A.A."/>
            <person name="Wang Y."/>
            <person name="Zhang L."/>
            <person name="Carpita N.C."/>
            <person name="Freeling M."/>
            <person name="Gingle A.R."/>
            <person name="Hash C.T."/>
            <person name="Keller B."/>
            <person name="Klein P."/>
            <person name="Kresovich S."/>
            <person name="McCann M.C."/>
            <person name="Ming R."/>
            <person name="Peterson D.G."/>
            <person name="Mehboob-ur-Rahman"/>
            <person name="Ware D."/>
            <person name="Westhoff P."/>
            <person name="Mayer K.F."/>
            <person name="Messing J."/>
            <person name="Rokhsar D.S."/>
        </authorList>
    </citation>
    <scope>NUCLEOTIDE SEQUENCE [LARGE SCALE GENOMIC DNA]</scope>
    <source>
        <strain evidence="2">cv. BTx623</strain>
    </source>
</reference>
<organism evidence="1 2">
    <name type="scientific">Sorghum bicolor</name>
    <name type="common">Sorghum</name>
    <name type="synonym">Sorghum vulgare</name>
    <dbReference type="NCBI Taxonomy" id="4558"/>
    <lineage>
        <taxon>Eukaryota</taxon>
        <taxon>Viridiplantae</taxon>
        <taxon>Streptophyta</taxon>
        <taxon>Embryophyta</taxon>
        <taxon>Tracheophyta</taxon>
        <taxon>Spermatophyta</taxon>
        <taxon>Magnoliopsida</taxon>
        <taxon>Liliopsida</taxon>
        <taxon>Poales</taxon>
        <taxon>Poaceae</taxon>
        <taxon>PACMAD clade</taxon>
        <taxon>Panicoideae</taxon>
        <taxon>Andropogonodae</taxon>
        <taxon>Andropogoneae</taxon>
        <taxon>Sorghinae</taxon>
        <taxon>Sorghum</taxon>
    </lineage>
</organism>
<dbReference type="AlphaFoldDB" id="A0A1Z5R3F8"/>
<accession>A0A1Z5R3F8</accession>
<dbReference type="EMBL" id="CM000768">
    <property type="protein sequence ID" value="OQU78302.1"/>
    <property type="molecule type" value="Genomic_DNA"/>
</dbReference>
<keyword evidence="2" id="KW-1185">Reference proteome</keyword>
<dbReference type="InParanoid" id="A0A1Z5R3F8"/>